<dbReference type="EMBL" id="JBFOLJ010000003">
    <property type="protein sequence ID" value="KAL2547593.1"/>
    <property type="molecule type" value="Genomic_DNA"/>
</dbReference>
<keyword evidence="3" id="KW-0862">Zinc</keyword>
<dbReference type="PANTHER" id="PTHR33248">
    <property type="entry name" value="ZINC ION-BINDING PROTEIN"/>
    <property type="match status" value="1"/>
</dbReference>
<keyword evidence="2 4" id="KW-0863">Zinc-finger</keyword>
<reference evidence="7" key="1">
    <citation type="submission" date="2024-07" db="EMBL/GenBank/DDBJ databases">
        <title>Two chromosome-level genome assemblies of Korean endemic species Abeliophyllum distichum and Forsythia ovata (Oleaceae).</title>
        <authorList>
            <person name="Jang H."/>
        </authorList>
    </citation>
    <scope>NUCLEOTIDE SEQUENCE [LARGE SCALE GENOMIC DNA]</scope>
</reference>
<evidence type="ECO:0000256" key="1">
    <source>
        <dbReference type="ARBA" id="ARBA00022723"/>
    </source>
</evidence>
<evidence type="ECO:0000313" key="7">
    <source>
        <dbReference type="Proteomes" id="UP001604277"/>
    </source>
</evidence>
<evidence type="ECO:0000313" key="6">
    <source>
        <dbReference type="EMBL" id="KAL2547593.1"/>
    </source>
</evidence>
<gene>
    <name evidence="6" type="ORF">Fot_09123</name>
</gene>
<evidence type="ECO:0000256" key="3">
    <source>
        <dbReference type="ARBA" id="ARBA00022833"/>
    </source>
</evidence>
<keyword evidence="7" id="KW-1185">Reference proteome</keyword>
<dbReference type="Proteomes" id="UP001604277">
    <property type="component" value="Unassembled WGS sequence"/>
</dbReference>
<sequence>MNKNEYRDEIERRKERCLLCNETSKKRQGHKVERWYGFSLLQFAMENDCANQVNEQTMCMCGQIAAMRTAWTENNPGRRFLGCSYYGRQDACDYFKWVDPPLLHPRYKSVINGLL</sequence>
<comment type="caution">
    <text evidence="6">The sequence shown here is derived from an EMBL/GenBank/DDBJ whole genome shotgun (WGS) entry which is preliminary data.</text>
</comment>
<dbReference type="PROSITE" id="PS51999">
    <property type="entry name" value="ZF_GRF"/>
    <property type="match status" value="1"/>
</dbReference>
<name>A0ABD1WFT0_9LAMI</name>
<dbReference type="Pfam" id="PF06839">
    <property type="entry name" value="Zn_ribbon_GRF"/>
    <property type="match status" value="1"/>
</dbReference>
<dbReference type="AlphaFoldDB" id="A0ABD1WFT0"/>
<accession>A0ABD1WFT0</accession>
<protein>
    <submittedName>
        <fullName evidence="6">GRF-type domain-containing protein</fullName>
    </submittedName>
</protein>
<proteinExistence type="predicted"/>
<evidence type="ECO:0000259" key="5">
    <source>
        <dbReference type="PROSITE" id="PS51999"/>
    </source>
</evidence>
<evidence type="ECO:0000256" key="4">
    <source>
        <dbReference type="PROSITE-ProRule" id="PRU01343"/>
    </source>
</evidence>
<organism evidence="6 7">
    <name type="scientific">Forsythia ovata</name>
    <dbReference type="NCBI Taxonomy" id="205694"/>
    <lineage>
        <taxon>Eukaryota</taxon>
        <taxon>Viridiplantae</taxon>
        <taxon>Streptophyta</taxon>
        <taxon>Embryophyta</taxon>
        <taxon>Tracheophyta</taxon>
        <taxon>Spermatophyta</taxon>
        <taxon>Magnoliopsida</taxon>
        <taxon>eudicotyledons</taxon>
        <taxon>Gunneridae</taxon>
        <taxon>Pentapetalae</taxon>
        <taxon>asterids</taxon>
        <taxon>lamiids</taxon>
        <taxon>Lamiales</taxon>
        <taxon>Oleaceae</taxon>
        <taxon>Forsythieae</taxon>
        <taxon>Forsythia</taxon>
    </lineage>
</organism>
<keyword evidence="1" id="KW-0479">Metal-binding</keyword>
<dbReference type="InterPro" id="IPR010666">
    <property type="entry name" value="Znf_GRF"/>
</dbReference>
<evidence type="ECO:0000256" key="2">
    <source>
        <dbReference type="ARBA" id="ARBA00022771"/>
    </source>
</evidence>
<feature type="domain" description="GRF-type" evidence="5">
    <location>
        <begin position="59"/>
        <end position="101"/>
    </location>
</feature>
<dbReference type="GO" id="GO:0008270">
    <property type="term" value="F:zinc ion binding"/>
    <property type="evidence" value="ECO:0007669"/>
    <property type="project" value="UniProtKB-KW"/>
</dbReference>